<feature type="transmembrane region" description="Helical" evidence="3">
    <location>
        <begin position="641"/>
        <end position="664"/>
    </location>
</feature>
<evidence type="ECO:0000313" key="4">
    <source>
        <dbReference type="EMBL" id="CAI5452956.1"/>
    </source>
</evidence>
<evidence type="ECO:0000313" key="5">
    <source>
        <dbReference type="Proteomes" id="UP001152747"/>
    </source>
</evidence>
<dbReference type="AlphaFoldDB" id="A0A9P1IYC5"/>
<organism evidence="4 5">
    <name type="scientific">Caenorhabditis angaria</name>
    <dbReference type="NCBI Taxonomy" id="860376"/>
    <lineage>
        <taxon>Eukaryota</taxon>
        <taxon>Metazoa</taxon>
        <taxon>Ecdysozoa</taxon>
        <taxon>Nematoda</taxon>
        <taxon>Chromadorea</taxon>
        <taxon>Rhabditida</taxon>
        <taxon>Rhabditina</taxon>
        <taxon>Rhabditomorpha</taxon>
        <taxon>Rhabditoidea</taxon>
        <taxon>Rhabditidae</taxon>
        <taxon>Peloderinae</taxon>
        <taxon>Caenorhabditis</taxon>
    </lineage>
</organism>
<dbReference type="EMBL" id="CANHGI010000005">
    <property type="protein sequence ID" value="CAI5452956.1"/>
    <property type="molecule type" value="Genomic_DNA"/>
</dbReference>
<proteinExistence type="inferred from homology"/>
<keyword evidence="5" id="KW-1185">Reference proteome</keyword>
<dbReference type="Pfam" id="PF10318">
    <property type="entry name" value="7TM_GPCR_Srh"/>
    <property type="match status" value="1"/>
</dbReference>
<evidence type="ECO:0000256" key="1">
    <source>
        <dbReference type="ARBA" id="ARBA00005606"/>
    </source>
</evidence>
<dbReference type="SUPFAM" id="SSF75011">
    <property type="entry name" value="3-carboxy-cis,cis-mucoante lactonizing enzyme"/>
    <property type="match status" value="1"/>
</dbReference>
<feature type="transmembrane region" description="Helical" evidence="3">
    <location>
        <begin position="509"/>
        <end position="532"/>
    </location>
</feature>
<keyword evidence="2" id="KW-0711">Selenium</keyword>
<dbReference type="PANTHER" id="PTHR23300:SF3">
    <property type="entry name" value="SELENIUM-BINDING PROTEIN-RELATED"/>
    <property type="match status" value="1"/>
</dbReference>
<dbReference type="OrthoDB" id="10252446at2759"/>
<evidence type="ECO:0000256" key="2">
    <source>
        <dbReference type="ARBA" id="ARBA00023266"/>
    </source>
</evidence>
<reference evidence="4" key="1">
    <citation type="submission" date="2022-11" db="EMBL/GenBank/DDBJ databases">
        <authorList>
            <person name="Kikuchi T."/>
        </authorList>
    </citation>
    <scope>NUCLEOTIDE SEQUENCE</scope>
    <source>
        <strain evidence="4">PS1010</strain>
    </source>
</reference>
<dbReference type="InterPro" id="IPR008826">
    <property type="entry name" value="Se-bd"/>
</dbReference>
<dbReference type="Proteomes" id="UP001152747">
    <property type="component" value="Unassembled WGS sequence"/>
</dbReference>
<keyword evidence="3" id="KW-0472">Membrane</keyword>
<comment type="caution">
    <text evidence="4">The sequence shown here is derived from an EMBL/GenBank/DDBJ whole genome shotgun (WGS) entry which is preliminary data.</text>
</comment>
<sequence length="727" mass="83535">MGVCISQESTCVNVHNIETNNDLVNYSKAEERPPMTVEHQTYDYKQAEEEQSDEFHAIICCPHSIGYQPDKLALIDLDPTSETYCQIISELTFTSNRDEPGRMNWAKSAEYFSEMSNIKRSHLIVPCMNTNKIYIVLFDRENLKLRLEKEIKGDVLLKKDISCPYAVHSLPLKGAPVHISTLGDKHGHGKGDYILLDRRTWELRQKSEPTFANFGGEFSLQPRHNILISCEWGQPRLFRNGFTTDDLENVTESFGSSLHIWQISPPKMLQTLTLNPYDGCLISTVRFMHNSDCNHAFACSAIGGTIFHIHMNTLTQIWTADKVASIPSLKVDDWQSSEMPALLTDMVLSMDDRWMYICGFLHGVVWKFDIQDPFRVSLFGKINLGGIMESFPEVSIRKGNAMENRWWLPPEVRSYPRGVRYRGGPAIMQLSKDGNRLYISNSFYKAWDAQFYPELISDGGQMVRVDMLENDEMKLNENFLIDMKDQTNNKNGSFVIRDIRLVDGDCTNILLTFGIQPVFLFPIIGGFCNGFLSKVFNLSSLFLSGFMMSSVASQNKALNMCFIRRHQAISKISRTQQIHKHCYKLIIVVFIIYPFSLFSFFYYIGSSKNEQLDYISIKYPEYLHDFLNLREFFVGIPNAKIFAFFVIILSSEAMAVNISIYTTIQMFRLLREYRHCLSNDNYNKHRNAIKSLLAQLCVSFMTGLPPIEITVNYFSNFSTKCSTIFAY</sequence>
<dbReference type="PANTHER" id="PTHR23300">
    <property type="entry name" value="METHANETHIOL OXIDASE"/>
    <property type="match status" value="1"/>
</dbReference>
<gene>
    <name evidence="4" type="ORF">CAMP_LOCUS15593</name>
</gene>
<name>A0A9P1IYC5_9PELO</name>
<accession>A0A9P1IYC5</accession>
<evidence type="ECO:0000256" key="3">
    <source>
        <dbReference type="SAM" id="Phobius"/>
    </source>
</evidence>
<feature type="transmembrane region" description="Helical" evidence="3">
    <location>
        <begin position="582"/>
        <end position="604"/>
    </location>
</feature>
<dbReference type="Pfam" id="PF05694">
    <property type="entry name" value="SBP56"/>
    <property type="match status" value="1"/>
</dbReference>
<protein>
    <submittedName>
        <fullName evidence="4">Uncharacterized protein</fullName>
    </submittedName>
</protein>
<dbReference type="GO" id="GO:0008430">
    <property type="term" value="F:selenium binding"/>
    <property type="evidence" value="ECO:0007669"/>
    <property type="project" value="InterPro"/>
</dbReference>
<dbReference type="InterPro" id="IPR019422">
    <property type="entry name" value="7TM_GPCR_serpentine_rcpt_Srh"/>
</dbReference>
<keyword evidence="3" id="KW-0812">Transmembrane</keyword>
<comment type="similarity">
    <text evidence="1">Belongs to the selenium-binding protein family.</text>
</comment>
<keyword evidence="3" id="KW-1133">Transmembrane helix</keyword>